<dbReference type="Gene3D" id="3.30.565.10">
    <property type="entry name" value="Histidine kinase-like ATPase, C-terminal domain"/>
    <property type="match status" value="2"/>
</dbReference>
<reference evidence="2 3" key="1">
    <citation type="submission" date="2019-07" db="EMBL/GenBank/DDBJ databases">
        <authorList>
            <person name="Huq M.A."/>
        </authorList>
    </citation>
    <scope>NUCLEOTIDE SEQUENCE [LARGE SCALE GENOMIC DNA]</scope>
    <source>
        <strain evidence="2 3">MAH-3</strain>
    </source>
</reference>
<sequence length="805" mass="92445">MGEKNKIKRHSFQPGAMSIIQMGEELIGHPSTAINELVKNGYDADALSSKVYFHYSDIPEEAFAVIFDDGNGMDSPTLFGDWLKPSVSSKRSVNTKSEKFKRNFLGSKGIGRLASMALGESVNVITRKNDTDDYNWITVNREAFREEKLLSEINFPGDQISNFISLFIDNDILQERNQFELQKKLRAYQPKDKESKTEEILNHIVNRNKNGVIRFLQSAELESFSKGTLIVIESLDDSILKILRDEFTQTETSETPIEPYKTTEFYKSLATLITPLTLNDQIQEELFKKGIIKEKKAVASKTNNFAIEFATNLIPEQTGIEWLPIEPIPVQSVFDYRVYGKVTNEGDVNGLMAFNRLDNDPFETEFTILKKDLDNDEDPQLKLFDDKRTKTGEYYFDIRIYDIGEKDNLEKLAGKINLSTGSQFRRVFKNFQGLRISKNGFGVKPYGEEVEDWIELSKARVQNPGQNVNTNQILGYVFFYSPENDALEEKTNREGFLENSAFSQVKSTLKNIFSVLGKRRYNYRLLHGLGRVPTSKHDRPDFEEYLRMLNEYNADSRLLSYSEKFMKEVTTAMDNIEESLSFSERLASLGSGIELVYHEMAQPISRLRTTKSSLDLKKDKINEAVRDIFISDVNSLHQATDVLVELRGSLQPAIGRTRKKNFIPYNTFLKVCNLYKSDMEEHRISITADERLKDYVVNDLEYAFWITFLNIINNAVYWLKKSERPGEIKLFMEQNAFVISNSGPFINEDLIEHIFNYGVTTRSEKNATGLGLAFTQSILSRNNWKIKAENRSDGPAFIIKKSNYE</sequence>
<dbReference type="Proteomes" id="UP000316008">
    <property type="component" value="Unassembled WGS sequence"/>
</dbReference>
<keyword evidence="3" id="KW-1185">Reference proteome</keyword>
<dbReference type="EMBL" id="VLPL01000001">
    <property type="protein sequence ID" value="TSJ47717.1"/>
    <property type="molecule type" value="Genomic_DNA"/>
</dbReference>
<dbReference type="SUPFAM" id="SSF55874">
    <property type="entry name" value="ATPase domain of HSP90 chaperone/DNA topoisomerase II/histidine kinase"/>
    <property type="match status" value="2"/>
</dbReference>
<dbReference type="OrthoDB" id="9816482at2"/>
<dbReference type="AlphaFoldDB" id="A0A556N6C0"/>
<dbReference type="PROSITE" id="PS50109">
    <property type="entry name" value="HIS_KIN"/>
    <property type="match status" value="1"/>
</dbReference>
<feature type="domain" description="Histidine kinase" evidence="1">
    <location>
        <begin position="595"/>
        <end position="805"/>
    </location>
</feature>
<dbReference type="InterPro" id="IPR003594">
    <property type="entry name" value="HATPase_dom"/>
</dbReference>
<dbReference type="InterPro" id="IPR005467">
    <property type="entry name" value="His_kinase_dom"/>
</dbReference>
<dbReference type="RefSeq" id="WP_144331252.1">
    <property type="nucleotide sequence ID" value="NZ_VLPL01000001.1"/>
</dbReference>
<name>A0A556N6C0_9FLAO</name>
<dbReference type="GO" id="GO:0016301">
    <property type="term" value="F:kinase activity"/>
    <property type="evidence" value="ECO:0007669"/>
    <property type="project" value="UniProtKB-KW"/>
</dbReference>
<organism evidence="2 3">
    <name type="scientific">Fluviicola chungangensis</name>
    <dbReference type="NCBI Taxonomy" id="2597671"/>
    <lineage>
        <taxon>Bacteria</taxon>
        <taxon>Pseudomonadati</taxon>
        <taxon>Bacteroidota</taxon>
        <taxon>Flavobacteriia</taxon>
        <taxon>Flavobacteriales</taxon>
        <taxon>Crocinitomicaceae</taxon>
        <taxon>Fluviicola</taxon>
    </lineage>
</organism>
<dbReference type="SMART" id="SM00387">
    <property type="entry name" value="HATPase_c"/>
    <property type="match status" value="1"/>
</dbReference>
<dbReference type="Pfam" id="PF13589">
    <property type="entry name" value="HATPase_c_3"/>
    <property type="match status" value="1"/>
</dbReference>
<keyword evidence="2" id="KW-0808">Transferase</keyword>
<evidence type="ECO:0000259" key="1">
    <source>
        <dbReference type="PROSITE" id="PS50109"/>
    </source>
</evidence>
<proteinExistence type="predicted"/>
<accession>A0A556N6C0</accession>
<protein>
    <submittedName>
        <fullName evidence="2">Sensor histidine kinase</fullName>
    </submittedName>
</protein>
<dbReference type="InterPro" id="IPR036890">
    <property type="entry name" value="HATPase_C_sf"/>
</dbReference>
<keyword evidence="2" id="KW-0418">Kinase</keyword>
<comment type="caution">
    <text evidence="2">The sequence shown here is derived from an EMBL/GenBank/DDBJ whole genome shotgun (WGS) entry which is preliminary data.</text>
</comment>
<gene>
    <name evidence="2" type="ORF">FO442_00900</name>
</gene>
<evidence type="ECO:0000313" key="3">
    <source>
        <dbReference type="Proteomes" id="UP000316008"/>
    </source>
</evidence>
<evidence type="ECO:0000313" key="2">
    <source>
        <dbReference type="EMBL" id="TSJ47717.1"/>
    </source>
</evidence>